<dbReference type="PANTHER" id="PTHR22946:SF9">
    <property type="entry name" value="POLYKETIDE TRANSFERASE AF380"/>
    <property type="match status" value="1"/>
</dbReference>
<sequence>MEKRNSQTWKKVNKLINIDNHDKTQTHCSINQTQLIFNDPNPNPTNPRPQFEYVRRTLSIPVGPDGVEKIVMWAYIPHISKQSHPSPSIIMANGLALPRSAGLPHIAARFAAAGYNVFLFDFRHLGDSSGFPRQIVSVSRQEEDYISVLRYVSDPTKHQIDFESHVLDPKNVVLWGWSNSGGHVSRLASRRDLPTIRAVIAIDPLCDGAGNLLHHIYTAPGSLMKIGHRVFADMAVSLFTGPNPILLPALGPGGFLDSEEAERGWRRLTPEEGPIFVNQVAARYGFDCIFNRANGATVHCPLMVSWSHNEGDGLIPSRFPRKLADEAREAGVTVDVYEHAGDHFAIHVDGLAFDDTIQHQLAFLAREVSPVGKPDNVDIHHSLS</sequence>
<organism evidence="4 5">
    <name type="scientific">Cronartium quercuum f. sp. fusiforme G11</name>
    <dbReference type="NCBI Taxonomy" id="708437"/>
    <lineage>
        <taxon>Eukaryota</taxon>
        <taxon>Fungi</taxon>
        <taxon>Dikarya</taxon>
        <taxon>Basidiomycota</taxon>
        <taxon>Pucciniomycotina</taxon>
        <taxon>Pucciniomycetes</taxon>
        <taxon>Pucciniales</taxon>
        <taxon>Coleosporiaceae</taxon>
        <taxon>Cronartium</taxon>
    </lineage>
</organism>
<gene>
    <name evidence="4" type="ORF">CROQUDRAFT_108886</name>
</gene>
<protein>
    <recommendedName>
        <fullName evidence="3">AB hydrolase-1 domain-containing protein</fullName>
    </recommendedName>
</protein>
<evidence type="ECO:0000256" key="2">
    <source>
        <dbReference type="ARBA" id="ARBA00038115"/>
    </source>
</evidence>
<dbReference type="InterPro" id="IPR029058">
    <property type="entry name" value="AB_hydrolase_fold"/>
</dbReference>
<dbReference type="InterPro" id="IPR050261">
    <property type="entry name" value="FrsA_esterase"/>
</dbReference>
<evidence type="ECO:0000313" key="4">
    <source>
        <dbReference type="EMBL" id="KAG0143890.1"/>
    </source>
</evidence>
<dbReference type="Gene3D" id="3.40.50.1820">
    <property type="entry name" value="alpha/beta hydrolase"/>
    <property type="match status" value="1"/>
</dbReference>
<comment type="similarity">
    <text evidence="2">Belongs to the AB hydrolase superfamily. FUS2 hydrolase family.</text>
</comment>
<dbReference type="OrthoDB" id="2498029at2759"/>
<feature type="domain" description="AB hydrolase-1" evidence="3">
    <location>
        <begin position="105"/>
        <end position="347"/>
    </location>
</feature>
<proteinExistence type="inferred from homology"/>
<evidence type="ECO:0000259" key="3">
    <source>
        <dbReference type="Pfam" id="PF12697"/>
    </source>
</evidence>
<evidence type="ECO:0000256" key="1">
    <source>
        <dbReference type="ARBA" id="ARBA00022801"/>
    </source>
</evidence>
<dbReference type="PANTHER" id="PTHR22946">
    <property type="entry name" value="DIENELACTONE HYDROLASE DOMAIN-CONTAINING PROTEIN-RELATED"/>
    <property type="match status" value="1"/>
</dbReference>
<dbReference type="InterPro" id="IPR000073">
    <property type="entry name" value="AB_hydrolase_1"/>
</dbReference>
<dbReference type="Proteomes" id="UP000886653">
    <property type="component" value="Unassembled WGS sequence"/>
</dbReference>
<name>A0A9P6T9S6_9BASI</name>
<comment type="caution">
    <text evidence="4">The sequence shown here is derived from an EMBL/GenBank/DDBJ whole genome shotgun (WGS) entry which is preliminary data.</text>
</comment>
<dbReference type="AlphaFoldDB" id="A0A9P6T9S6"/>
<dbReference type="Pfam" id="PF12697">
    <property type="entry name" value="Abhydrolase_6"/>
    <property type="match status" value="1"/>
</dbReference>
<dbReference type="EMBL" id="MU167308">
    <property type="protein sequence ID" value="KAG0143890.1"/>
    <property type="molecule type" value="Genomic_DNA"/>
</dbReference>
<keyword evidence="1" id="KW-0378">Hydrolase</keyword>
<reference evidence="4" key="1">
    <citation type="submission" date="2013-11" db="EMBL/GenBank/DDBJ databases">
        <title>Genome sequence of the fusiform rust pathogen reveals effectors for host alternation and coevolution with pine.</title>
        <authorList>
            <consortium name="DOE Joint Genome Institute"/>
            <person name="Smith K."/>
            <person name="Pendleton A."/>
            <person name="Kubisiak T."/>
            <person name="Anderson C."/>
            <person name="Salamov A."/>
            <person name="Aerts A."/>
            <person name="Riley R."/>
            <person name="Clum A."/>
            <person name="Lindquist E."/>
            <person name="Ence D."/>
            <person name="Campbell M."/>
            <person name="Kronenberg Z."/>
            <person name="Feau N."/>
            <person name="Dhillon B."/>
            <person name="Hamelin R."/>
            <person name="Burleigh J."/>
            <person name="Smith J."/>
            <person name="Yandell M."/>
            <person name="Nelson C."/>
            <person name="Grigoriev I."/>
            <person name="Davis J."/>
        </authorList>
    </citation>
    <scope>NUCLEOTIDE SEQUENCE</scope>
    <source>
        <strain evidence="4">G11</strain>
    </source>
</reference>
<dbReference type="SUPFAM" id="SSF53474">
    <property type="entry name" value="alpha/beta-Hydrolases"/>
    <property type="match status" value="1"/>
</dbReference>
<dbReference type="GO" id="GO:0016788">
    <property type="term" value="F:hydrolase activity, acting on ester bonds"/>
    <property type="evidence" value="ECO:0007669"/>
    <property type="project" value="UniProtKB-ARBA"/>
</dbReference>
<keyword evidence="5" id="KW-1185">Reference proteome</keyword>
<evidence type="ECO:0000313" key="5">
    <source>
        <dbReference type="Proteomes" id="UP000886653"/>
    </source>
</evidence>
<accession>A0A9P6T9S6</accession>